<dbReference type="InterPro" id="IPR010243">
    <property type="entry name" value="RNA_pol_bsu_bac"/>
</dbReference>
<dbReference type="InterPro" id="IPR007121">
    <property type="entry name" value="RNA_pol_bsu_CS"/>
</dbReference>
<dbReference type="GO" id="GO:0000428">
    <property type="term" value="C:DNA-directed RNA polymerase complex"/>
    <property type="evidence" value="ECO:0007669"/>
    <property type="project" value="UniProtKB-KW"/>
</dbReference>
<dbReference type="Pfam" id="PF00562">
    <property type="entry name" value="RNA_pol_Rpb2_6"/>
    <property type="match status" value="1"/>
</dbReference>
<evidence type="ECO:0000256" key="6">
    <source>
        <dbReference type="ARBA" id="ARBA00023163"/>
    </source>
</evidence>
<dbReference type="InterPro" id="IPR015712">
    <property type="entry name" value="DNA-dir_RNA_pol_su2"/>
</dbReference>
<keyword evidence="6 9" id="KW-0804">Transcription</keyword>
<keyword evidence="18" id="KW-0150">Chloroplast</keyword>
<dbReference type="Gene3D" id="2.30.150.10">
    <property type="entry name" value="DNA-directed RNA polymerase, beta subunit, external 1 domain"/>
    <property type="match status" value="1"/>
</dbReference>
<feature type="domain" description="RNA polymerase Rpb2" evidence="14">
    <location>
        <begin position="297"/>
        <end position="334"/>
    </location>
</feature>
<accession>A0A166QHC2</accession>
<dbReference type="InterPro" id="IPR007641">
    <property type="entry name" value="RNA_pol_Rpb2_7"/>
</dbReference>
<dbReference type="Gene3D" id="3.90.1100.10">
    <property type="match status" value="1"/>
</dbReference>
<evidence type="ECO:0000256" key="3">
    <source>
        <dbReference type="ARBA" id="ARBA00022478"/>
    </source>
</evidence>
<dbReference type="InterPro" id="IPR007120">
    <property type="entry name" value="DNA-dir_RNAP_su2_dom"/>
</dbReference>
<dbReference type="InterPro" id="IPR007642">
    <property type="entry name" value="RNA_pol_Rpb2_2"/>
</dbReference>
<feature type="domain" description="RNA polymerase Rpb2" evidence="16">
    <location>
        <begin position="440"/>
        <end position="508"/>
    </location>
</feature>
<comment type="catalytic activity">
    <reaction evidence="8 9 11">
        <text>RNA(n) + a ribonucleoside 5'-triphosphate = RNA(n+1) + diphosphate</text>
        <dbReference type="Rhea" id="RHEA:21248"/>
        <dbReference type="Rhea" id="RHEA-COMP:14527"/>
        <dbReference type="Rhea" id="RHEA-COMP:17342"/>
        <dbReference type="ChEBI" id="CHEBI:33019"/>
        <dbReference type="ChEBI" id="CHEBI:61557"/>
        <dbReference type="ChEBI" id="CHEBI:140395"/>
        <dbReference type="EC" id="2.7.7.6"/>
    </reaction>
</comment>
<dbReference type="Pfam" id="PF04560">
    <property type="entry name" value="RNA_pol_Rpb2_7"/>
    <property type="match status" value="1"/>
</dbReference>
<dbReference type="Gene3D" id="3.90.1110.10">
    <property type="entry name" value="RNA polymerase Rpb2, domain 2"/>
    <property type="match status" value="1"/>
</dbReference>
<evidence type="ECO:0000259" key="13">
    <source>
        <dbReference type="Pfam" id="PF04560"/>
    </source>
</evidence>
<evidence type="ECO:0000259" key="14">
    <source>
        <dbReference type="Pfam" id="PF04561"/>
    </source>
</evidence>
<keyword evidence="18" id="KW-0934">Plastid</keyword>
<feature type="domain" description="RNA polymerase Rpb2" evidence="14">
    <location>
        <begin position="126"/>
        <end position="268"/>
    </location>
</feature>
<dbReference type="InterPro" id="IPR042107">
    <property type="entry name" value="DNA-dir_RNA_pol_bsu_ext_1_sf"/>
</dbReference>
<dbReference type="CDD" id="cd00653">
    <property type="entry name" value="RNA_pol_B_RPB2"/>
    <property type="match status" value="1"/>
</dbReference>
<keyword evidence="5 9" id="KW-0548">Nucleotidyltransferase</keyword>
<dbReference type="Gene3D" id="2.40.50.150">
    <property type="match status" value="1"/>
</dbReference>
<dbReference type="AlphaFoldDB" id="A0A166QHC2"/>
<comment type="similarity">
    <text evidence="2 9 10">Belongs to the RNA polymerase beta chain family.</text>
</comment>
<evidence type="ECO:0000256" key="5">
    <source>
        <dbReference type="ARBA" id="ARBA00022695"/>
    </source>
</evidence>
<dbReference type="GeneID" id="27908584"/>
<evidence type="ECO:0000259" key="12">
    <source>
        <dbReference type="Pfam" id="PF00562"/>
    </source>
</evidence>
<evidence type="ECO:0000259" key="17">
    <source>
        <dbReference type="Pfam" id="PF10385"/>
    </source>
</evidence>
<dbReference type="Pfam" id="PF04561">
    <property type="entry name" value="RNA_pol_Rpb2_2"/>
    <property type="match status" value="2"/>
</dbReference>
<dbReference type="Gene3D" id="3.90.1800.10">
    <property type="entry name" value="RNA polymerase alpha subunit dimerisation domain"/>
    <property type="match status" value="1"/>
</dbReference>
<feature type="domain" description="RNA polymerase Rpb2" evidence="13">
    <location>
        <begin position="1127"/>
        <end position="1201"/>
    </location>
</feature>
<comment type="subunit">
    <text evidence="7 9 11">In plastids the minimal PEP RNA polymerase catalytic core is composed of four subunits: alpha, beta, beta', and beta''. When a (nuclear-encoded) sigma factor is associated with the core the holoenzyme is formed, which can initiate transcription.</text>
</comment>
<evidence type="ECO:0000256" key="2">
    <source>
        <dbReference type="ARBA" id="ARBA00006835"/>
    </source>
</evidence>
<dbReference type="PANTHER" id="PTHR20856">
    <property type="entry name" value="DNA-DIRECTED RNA POLYMERASE I SUBUNIT 2"/>
    <property type="match status" value="1"/>
</dbReference>
<evidence type="ECO:0000256" key="8">
    <source>
        <dbReference type="ARBA" id="ARBA00048552"/>
    </source>
</evidence>
<dbReference type="Gene3D" id="2.40.50.100">
    <property type="match status" value="1"/>
</dbReference>
<evidence type="ECO:0000313" key="18">
    <source>
        <dbReference type="EMBL" id="ANA56887.1"/>
    </source>
</evidence>
<evidence type="ECO:0000259" key="15">
    <source>
        <dbReference type="Pfam" id="PF04563"/>
    </source>
</evidence>
<dbReference type="GO" id="GO:0009507">
    <property type="term" value="C:chloroplast"/>
    <property type="evidence" value="ECO:0007669"/>
    <property type="project" value="UniProtKB-SubCell"/>
</dbReference>
<dbReference type="InterPro" id="IPR014724">
    <property type="entry name" value="RNA_pol_RPB2_OB-fold"/>
</dbReference>
<keyword evidence="4 9" id="KW-0808">Transferase</keyword>
<comment type="subcellular location">
    <subcellularLocation>
        <location evidence="9">Plastid</location>
        <location evidence="9">Chloroplast</location>
    </subcellularLocation>
</comment>
<dbReference type="Pfam" id="PF04565">
    <property type="entry name" value="RNA_pol_Rpb2_3"/>
    <property type="match status" value="1"/>
</dbReference>
<dbReference type="InterPro" id="IPR037033">
    <property type="entry name" value="DNA-dir_RNAP_su2_hyb_sf"/>
</dbReference>
<dbReference type="InterPro" id="IPR007644">
    <property type="entry name" value="RNA_pol_bsu_protrusion"/>
</dbReference>
<dbReference type="SUPFAM" id="SSF64484">
    <property type="entry name" value="beta and beta-prime subunits of DNA dependent RNA-polymerase"/>
    <property type="match status" value="1"/>
</dbReference>
<evidence type="ECO:0000256" key="9">
    <source>
        <dbReference type="HAMAP-Rule" id="MF_01321"/>
    </source>
</evidence>
<dbReference type="RefSeq" id="YP_009252753.1">
    <property type="nucleotide sequence ID" value="NC_030169.1"/>
</dbReference>
<dbReference type="EMBL" id="KX013545">
    <property type="protein sequence ID" value="ANA56887.1"/>
    <property type="molecule type" value="Genomic_DNA"/>
</dbReference>
<dbReference type="GO" id="GO:0006351">
    <property type="term" value="P:DNA-templated transcription"/>
    <property type="evidence" value="ECO:0007669"/>
    <property type="project" value="UniProtKB-UniRule"/>
</dbReference>
<dbReference type="Gene3D" id="2.40.270.10">
    <property type="entry name" value="DNA-directed RNA polymerase, subunit 2, domain 6"/>
    <property type="match status" value="1"/>
</dbReference>
<organism evidence="18">
    <name type="scientific">Cymbomonas tetramitiformis</name>
    <dbReference type="NCBI Taxonomy" id="36881"/>
    <lineage>
        <taxon>Eukaryota</taxon>
        <taxon>Viridiplantae</taxon>
        <taxon>Chlorophyta</taxon>
        <taxon>Pyramimonadophyceae</taxon>
        <taxon>Pyramimonadales</taxon>
        <taxon>Pyramimonadaceae</taxon>
        <taxon>Cymbomonas</taxon>
    </lineage>
</organism>
<evidence type="ECO:0000256" key="7">
    <source>
        <dbReference type="ARBA" id="ARBA00026088"/>
    </source>
</evidence>
<dbReference type="HAMAP" id="MF_01321">
    <property type="entry name" value="RNApol_bact_RpoB"/>
    <property type="match status" value="1"/>
</dbReference>
<dbReference type="GO" id="GO:0003899">
    <property type="term" value="F:DNA-directed RNA polymerase activity"/>
    <property type="evidence" value="ECO:0007669"/>
    <property type="project" value="UniProtKB-UniRule"/>
</dbReference>
<dbReference type="Pfam" id="PF10385">
    <property type="entry name" value="RNA_pol_Rpb2_45"/>
    <property type="match status" value="1"/>
</dbReference>
<comment type="function">
    <text evidence="1 9 11">DNA-dependent RNA polymerase catalyzes the transcription of DNA into RNA using the four ribonucleoside triphosphates as substrates.</text>
</comment>
<sequence>MEKKKSSFKLPDLVEIQRSSFLSFLETGLIQEIENFSSIRTEQLELILYPYKIKFKKPKFSPQECVKAHETYASSLYISAQVINHGVVRTTSDVQQVFFGEIPLMTERGTFIINGSSRVIVNQIVRSPGIYYKSQFDKENRRTYVGSIISNRGSWLRLETDKEGLVWAKMDKIRKIPIFFLLQAMGITQKKIFYSVRYPEFLVKSLEEGNPSSTMKALEELHSLLRPDKPSTINAARNLLFSRFMDPKRYDLGKIGRAKLNKKLKIIGPSGVDPTGWTLPQRGGVDPTGLPQRGGVETTLRPEDILAAVDYLINLEYGLGQVDDIDDLKNRRIRCAGELIQNQIRIGLSRLERIVREKMETYEKKYNGGISRTSASQISASASGVDYTLPTGGQSGQSVLYPGRVEKEVIVNSLTPTSLINPKPLIGSLREFFGSSQLSQYMDQTNPLSEMTHKRRLSSLGPGGLNKDRAGLAVREIHPSHYGRICPIETPEGPNAGLVSSITTHARVNKYGFLESPFYKVLNQEVQFNDGPYFLSAEQEEKVIVSAGDLLISSDNKLPGGNQPIPIRYKQEFTTSRSEEVNYIGISPIQMISVATSLIPFLEHDDANRALMGSNMQRQAVPLITSEKPIVGTGLETQAARDSGTVVLAKKSGFVKYVSSEYIVIERPHPVVDKKVLGGGTPPTQLKSIPSCRPHPAGVDSTLEGSRPTKFKIISSGVKLFTFNQKNNYLYINNCSSKLSFNKFLESLEKLRKNSKNSSFYKLSKYQRSNQDTCINQKPVVQKGEWVKKGDLLADGSATCGGELALGQNILVAYMPWEGYNFEDAILISERLVYDNTYTSIHIEKYEIEARQTKLGPEEITKDVPNINSRVTRHLNKDGIIIPGAWVEPGDILVGKVTPKGDSEQTPEGKLLRAIFGEKARDVRDSSLRVPNGVKGRVIDVRLTSAKGPIYIYLAQKRKIQVGDKIAGRHGNKGIVSNILPLQDMPFCSDGKPVDMVLNPLGVPSRMNVGQVFECLLGLAGKHLNQNYKLIPFDEMYGKEASRALVYSKLYEASIKTGHRWLFEPNFPGKTICFDGRTGEPFEQPITVGYAYMLKLVHLVDDKIHARSTGPYSLVTQQPLGGRAKHGGQRLGEMEVWALEGFGAAYTLQELLTVKSDDMKGRNETLNAIIKGNSIPKPGTPESFKVLIRELQSLCLDIGLYKIDPVATIEIDIYKE</sequence>
<dbReference type="InterPro" id="IPR007645">
    <property type="entry name" value="RNA_pol_Rpb2_3"/>
</dbReference>
<dbReference type="PROSITE" id="PS01166">
    <property type="entry name" value="RNA_POL_BETA"/>
    <property type="match status" value="1"/>
</dbReference>
<keyword evidence="3 9" id="KW-0240">DNA-directed RNA polymerase</keyword>
<evidence type="ECO:0000256" key="10">
    <source>
        <dbReference type="RuleBase" id="RU000434"/>
    </source>
</evidence>
<protein>
    <recommendedName>
        <fullName evidence="9">DNA-directed RNA polymerase subunit beta</fullName>
        <ecNumber evidence="9">2.7.7.6</ecNumber>
    </recommendedName>
    <alternativeName>
        <fullName evidence="9">PEP</fullName>
    </alternativeName>
    <alternativeName>
        <fullName evidence="9">Plastid-encoded RNA polymerase subunit beta</fullName>
        <shortName evidence="9">RNA polymerase subunit beta</shortName>
    </alternativeName>
</protein>
<evidence type="ECO:0000256" key="4">
    <source>
        <dbReference type="ARBA" id="ARBA00022679"/>
    </source>
</evidence>
<geneLocation type="chloroplast" evidence="18"/>
<feature type="domain" description="DNA-directed RNA polymerase beta subunit external 1" evidence="17">
    <location>
        <begin position="519"/>
        <end position="587"/>
    </location>
</feature>
<dbReference type="InterPro" id="IPR037034">
    <property type="entry name" value="RNA_pol_Rpb2_2_sf"/>
</dbReference>
<dbReference type="Pfam" id="PF04563">
    <property type="entry name" value="RNA_pol_Rpb2_1"/>
    <property type="match status" value="1"/>
</dbReference>
<name>A0A166QHC2_9CHLO</name>
<evidence type="ECO:0000259" key="16">
    <source>
        <dbReference type="Pfam" id="PF04565"/>
    </source>
</evidence>
<dbReference type="GO" id="GO:0003677">
    <property type="term" value="F:DNA binding"/>
    <property type="evidence" value="ECO:0007669"/>
    <property type="project" value="UniProtKB-UniRule"/>
</dbReference>
<feature type="domain" description="DNA-directed RNA polymerase subunit 2 hybrid-binding" evidence="12">
    <location>
        <begin position="754"/>
        <end position="1125"/>
    </location>
</feature>
<dbReference type="EC" id="2.7.7.6" evidence="9"/>
<gene>
    <name evidence="9 18" type="primary">rpoB</name>
</gene>
<proteinExistence type="inferred from homology"/>
<evidence type="ECO:0000256" key="11">
    <source>
        <dbReference type="RuleBase" id="RU363031"/>
    </source>
</evidence>
<dbReference type="InterPro" id="IPR019462">
    <property type="entry name" value="DNA-dir_RNA_pol_bsu_external_1"/>
</dbReference>
<feature type="domain" description="RNA polymerase beta subunit protrusion" evidence="15">
    <location>
        <begin position="13"/>
        <end position="365"/>
    </location>
</feature>
<reference evidence="18" key="1">
    <citation type="journal article" date="2016" name="Genome Announc.">
        <title>Complete Chloroplast Genome Sequence of Phagomixotrophic Green Alga Cymbomonas tetramitiformis.</title>
        <authorList>
            <person name="Satjarak A."/>
            <person name="Paasch A.E."/>
            <person name="Graham L.E."/>
            <person name="Kim E."/>
        </authorList>
    </citation>
    <scope>NUCLEOTIDE SEQUENCE</scope>
    <source>
        <strain evidence="18">PLY262</strain>
    </source>
</reference>
<evidence type="ECO:0000256" key="1">
    <source>
        <dbReference type="ARBA" id="ARBA00004026"/>
    </source>
</evidence>
<dbReference type="GO" id="GO:0032549">
    <property type="term" value="F:ribonucleoside binding"/>
    <property type="evidence" value="ECO:0007669"/>
    <property type="project" value="InterPro"/>
</dbReference>